<comment type="caution">
    <text evidence="2">The sequence shown here is derived from an EMBL/GenBank/DDBJ whole genome shotgun (WGS) entry which is preliminary data.</text>
</comment>
<protein>
    <submittedName>
        <fullName evidence="2">Regulatory subunit of protein kinase A</fullName>
    </submittedName>
</protein>
<dbReference type="PRINTS" id="PR00103">
    <property type="entry name" value="CAMPKINASE"/>
</dbReference>
<dbReference type="PANTHER" id="PTHR11635">
    <property type="entry name" value="CAMP-DEPENDENT PROTEIN KINASE REGULATORY CHAIN"/>
    <property type="match status" value="1"/>
</dbReference>
<dbReference type="InterPro" id="IPR050503">
    <property type="entry name" value="cAMP-dep_PK_reg_su-like"/>
</dbReference>
<dbReference type="GO" id="GO:0034236">
    <property type="term" value="F:protein kinase A catalytic subunit binding"/>
    <property type="evidence" value="ECO:0007669"/>
    <property type="project" value="TreeGrafter"/>
</dbReference>
<dbReference type="Gene3D" id="2.60.120.10">
    <property type="entry name" value="Jelly Rolls"/>
    <property type="match status" value="2"/>
</dbReference>
<accession>A0A422NNY9</accession>
<proteinExistence type="predicted"/>
<organism evidence="2 3">
    <name type="scientific">Trypanosoma rangeli</name>
    <dbReference type="NCBI Taxonomy" id="5698"/>
    <lineage>
        <taxon>Eukaryota</taxon>
        <taxon>Discoba</taxon>
        <taxon>Euglenozoa</taxon>
        <taxon>Kinetoplastea</taxon>
        <taxon>Metakinetoplastina</taxon>
        <taxon>Trypanosomatida</taxon>
        <taxon>Trypanosomatidae</taxon>
        <taxon>Trypanosoma</taxon>
        <taxon>Herpetosoma</taxon>
    </lineage>
</organism>
<dbReference type="InterPro" id="IPR000595">
    <property type="entry name" value="cNMP-bd_dom"/>
</dbReference>
<name>A0A422NNY9_TRYRA</name>
<evidence type="ECO:0000313" key="3">
    <source>
        <dbReference type="Proteomes" id="UP000283634"/>
    </source>
</evidence>
<feature type="domain" description="Cyclic nucleotide-binding" evidence="1">
    <location>
        <begin position="363"/>
        <end position="479"/>
    </location>
</feature>
<dbReference type="InterPro" id="IPR032675">
    <property type="entry name" value="LRR_dom_sf"/>
</dbReference>
<feature type="domain" description="Cyclic nucleotide-binding" evidence="1">
    <location>
        <begin position="243"/>
        <end position="360"/>
    </location>
</feature>
<dbReference type="PANTHER" id="PTHR11635:SF152">
    <property type="entry name" value="CAMP-DEPENDENT PROTEIN KINASE TYPE I REGULATORY SUBUNIT-RELATED"/>
    <property type="match status" value="1"/>
</dbReference>
<dbReference type="Gene3D" id="3.80.10.10">
    <property type="entry name" value="Ribonuclease Inhibitor"/>
    <property type="match status" value="1"/>
</dbReference>
<dbReference type="GO" id="GO:0030552">
    <property type="term" value="F:cAMP binding"/>
    <property type="evidence" value="ECO:0007669"/>
    <property type="project" value="TreeGrafter"/>
</dbReference>
<dbReference type="VEuPathDB" id="TriTrypDB:TRSC58_03633"/>
<dbReference type="OrthoDB" id="417078at2759"/>
<dbReference type="SUPFAM" id="SSF52047">
    <property type="entry name" value="RNI-like"/>
    <property type="match status" value="1"/>
</dbReference>
<dbReference type="GO" id="GO:0005829">
    <property type="term" value="C:cytosol"/>
    <property type="evidence" value="ECO:0007669"/>
    <property type="project" value="TreeGrafter"/>
</dbReference>
<keyword evidence="3" id="KW-1185">Reference proteome</keyword>
<dbReference type="InterPro" id="IPR018488">
    <property type="entry name" value="cNMP-bd_CS"/>
</dbReference>
<dbReference type="GO" id="GO:0004862">
    <property type="term" value="F:cAMP-dependent protein kinase inhibitor activity"/>
    <property type="evidence" value="ECO:0007669"/>
    <property type="project" value="TreeGrafter"/>
</dbReference>
<dbReference type="OMA" id="QCEKNTI"/>
<sequence length="502" mass="56960">MTEENTLSLFLEACRKERVKQPNTVLIDFFRSNPTPSEIEEIDLSNNYIGNRGILAVLSLIERLPSFRFLNCSNQKLYNTDLSEDSVRGNDTVDRIVEVFKVHPTANALDISNNSISNYAGRKLLVLTQVNRRICRVELSETRVDFDLRKRITQQCEKNTITLWEAQATDGPEEECAFGEGPVWVPKQVPADLTTIGGGKNRRRTVRSEGIDPEKAKLFKPPYFEKSEEEMNLIVRLLTHNVLFSFLNTKDLKTVAGAMQRATFKYGDCIMEVGQTTCNKLYIIQSGHADIIKEGQKVYLKTEGTAVGELELMYDTPAVATVKVCTDELIAWVLDRETYRNLVMGTAIRRRETYIQFLTNVPFLSGLDSYEKLQLADALSTDEFNPGDYIIHYGEEGEWLYIIMEGTVEVIGRNADGEPTKVCDFTQGDHIGELEFLNNHRIVADVVATSHVITAKLNRRHFEMCLGPVMDVLKRCTDDPKYNYYQNVLRTGAAPPSHLEDE</sequence>
<evidence type="ECO:0000259" key="1">
    <source>
        <dbReference type="PROSITE" id="PS50042"/>
    </source>
</evidence>
<dbReference type="Proteomes" id="UP000283634">
    <property type="component" value="Unassembled WGS sequence"/>
</dbReference>
<evidence type="ECO:0000313" key="2">
    <source>
        <dbReference type="EMBL" id="RNF07212.1"/>
    </source>
</evidence>
<dbReference type="RefSeq" id="XP_029239689.1">
    <property type="nucleotide sequence ID" value="XM_029380472.1"/>
</dbReference>
<dbReference type="InterPro" id="IPR014710">
    <property type="entry name" value="RmlC-like_jellyroll"/>
</dbReference>
<dbReference type="PROSITE" id="PS00888">
    <property type="entry name" value="CNMP_BINDING_1"/>
    <property type="match status" value="1"/>
</dbReference>
<reference evidence="2 3" key="1">
    <citation type="journal article" date="2018" name="BMC Genomics">
        <title>Genomic comparison of Trypanosoma conorhini and Trypanosoma rangeli to Trypanosoma cruzi strains of high and low virulence.</title>
        <authorList>
            <person name="Bradwell K.R."/>
            <person name="Koparde V.N."/>
            <person name="Matveyev A.V."/>
            <person name="Serrano M.G."/>
            <person name="Alves J.M."/>
            <person name="Parikh H."/>
            <person name="Huang B."/>
            <person name="Lee V."/>
            <person name="Espinosa-Alvarez O."/>
            <person name="Ortiz P.A."/>
            <person name="Costa-Martins A.G."/>
            <person name="Teixeira M.M."/>
            <person name="Buck G.A."/>
        </authorList>
    </citation>
    <scope>NUCLEOTIDE SEQUENCE [LARGE SCALE GENOMIC DNA]</scope>
    <source>
        <strain evidence="2 3">AM80</strain>
    </source>
</reference>
<dbReference type="GO" id="GO:0005952">
    <property type="term" value="C:cAMP-dependent protein kinase complex"/>
    <property type="evidence" value="ECO:0007669"/>
    <property type="project" value="InterPro"/>
</dbReference>
<dbReference type="Pfam" id="PF00027">
    <property type="entry name" value="cNMP_binding"/>
    <property type="match status" value="2"/>
</dbReference>
<dbReference type="InterPro" id="IPR018490">
    <property type="entry name" value="cNMP-bd_dom_sf"/>
</dbReference>
<dbReference type="AlphaFoldDB" id="A0A422NNY9"/>
<dbReference type="FunFam" id="2.60.120.10:FF:000148">
    <property type="entry name" value="Protein kinase A regulatory subunit"/>
    <property type="match status" value="1"/>
</dbReference>
<dbReference type="SUPFAM" id="SSF51206">
    <property type="entry name" value="cAMP-binding domain-like"/>
    <property type="match status" value="2"/>
</dbReference>
<dbReference type="CDD" id="cd00038">
    <property type="entry name" value="CAP_ED"/>
    <property type="match status" value="2"/>
</dbReference>
<dbReference type="SMART" id="SM00100">
    <property type="entry name" value="cNMP"/>
    <property type="match status" value="2"/>
</dbReference>
<dbReference type="PROSITE" id="PS50042">
    <property type="entry name" value="CNMP_BINDING_3"/>
    <property type="match status" value="2"/>
</dbReference>
<dbReference type="GeneID" id="40327438"/>
<dbReference type="EMBL" id="MKGL01000091">
    <property type="protein sequence ID" value="RNF07212.1"/>
    <property type="molecule type" value="Genomic_DNA"/>
</dbReference>
<gene>
    <name evidence="2" type="ORF">TraAM80_03505</name>
</gene>
<dbReference type="FunFam" id="3.80.10.10:FF:000650">
    <property type="entry name" value="Protein kinase A regulatory subunit"/>
    <property type="match status" value="1"/>
</dbReference>